<keyword evidence="3 5" id="KW-1133">Transmembrane helix</keyword>
<feature type="transmembrane region" description="Helical" evidence="5">
    <location>
        <begin position="77"/>
        <end position="100"/>
    </location>
</feature>
<evidence type="ECO:0000313" key="8">
    <source>
        <dbReference type="Proteomes" id="UP000886722"/>
    </source>
</evidence>
<dbReference type="Pfam" id="PF14237">
    <property type="entry name" value="GYF_2"/>
    <property type="match status" value="1"/>
</dbReference>
<reference evidence="7" key="1">
    <citation type="submission" date="2020-10" db="EMBL/GenBank/DDBJ databases">
        <authorList>
            <person name="Gilroy R."/>
        </authorList>
    </citation>
    <scope>NUCLEOTIDE SEQUENCE</scope>
    <source>
        <strain evidence="7">21143</strain>
    </source>
</reference>
<feature type="transmembrane region" description="Helical" evidence="5">
    <location>
        <begin position="128"/>
        <end position="150"/>
    </location>
</feature>
<dbReference type="PANTHER" id="PTHR14948:SF44">
    <property type="entry name" value="PROLINE-RICH TRANSMEMBRANE PROTEIN 1-LIKE"/>
    <property type="match status" value="1"/>
</dbReference>
<name>A0A9D1GEJ5_9BACT</name>
<dbReference type="Pfam" id="PF04505">
    <property type="entry name" value="CD225"/>
    <property type="match status" value="1"/>
</dbReference>
<dbReference type="InterPro" id="IPR025640">
    <property type="entry name" value="GYF_2"/>
</dbReference>
<evidence type="ECO:0000256" key="5">
    <source>
        <dbReference type="SAM" id="Phobius"/>
    </source>
</evidence>
<organism evidence="7 8">
    <name type="scientific">Candidatus Caccoplasma intestinavium</name>
    <dbReference type="NCBI Taxonomy" id="2840716"/>
    <lineage>
        <taxon>Bacteria</taxon>
        <taxon>Pseudomonadati</taxon>
        <taxon>Bacteroidota</taxon>
        <taxon>Bacteroidia</taxon>
        <taxon>Bacteroidales</taxon>
        <taxon>Bacteroidaceae</taxon>
        <taxon>Bacteroidaceae incertae sedis</taxon>
        <taxon>Candidatus Caccoplasma</taxon>
    </lineage>
</organism>
<dbReference type="AlphaFoldDB" id="A0A9D1GEJ5"/>
<comment type="subcellular location">
    <subcellularLocation>
        <location evidence="1">Membrane</location>
    </subcellularLocation>
</comment>
<dbReference type="GO" id="GO:0016020">
    <property type="term" value="C:membrane"/>
    <property type="evidence" value="ECO:0007669"/>
    <property type="project" value="UniProtKB-SubCell"/>
</dbReference>
<dbReference type="InterPro" id="IPR007593">
    <property type="entry name" value="CD225/Dispanin_fam"/>
</dbReference>
<keyword evidence="4 5" id="KW-0472">Membrane</keyword>
<evidence type="ECO:0000256" key="4">
    <source>
        <dbReference type="ARBA" id="ARBA00023136"/>
    </source>
</evidence>
<accession>A0A9D1GEJ5</accession>
<sequence length="154" mass="16888">MEYYILINEKPEGPFALERLNEMHITPQTLAWHQGMPSWLPAGQIDELQSLWNTSTPPPVPPIETTPATPTTAPKTWLVESILVTVLCCLPFGIVGIVYASRVSSLLKSGNYAEAVEASKNAGKWTKIGFIVGLVATLLYIAFLAVYTFMASSF</sequence>
<reference evidence="7" key="2">
    <citation type="journal article" date="2021" name="PeerJ">
        <title>Extensive microbial diversity within the chicken gut microbiome revealed by metagenomics and culture.</title>
        <authorList>
            <person name="Gilroy R."/>
            <person name="Ravi A."/>
            <person name="Getino M."/>
            <person name="Pursley I."/>
            <person name="Horton D.L."/>
            <person name="Alikhan N.F."/>
            <person name="Baker D."/>
            <person name="Gharbi K."/>
            <person name="Hall N."/>
            <person name="Watson M."/>
            <person name="Adriaenssens E.M."/>
            <person name="Foster-Nyarko E."/>
            <person name="Jarju S."/>
            <person name="Secka A."/>
            <person name="Antonio M."/>
            <person name="Oren A."/>
            <person name="Chaudhuri R.R."/>
            <person name="La Ragione R."/>
            <person name="Hildebrand F."/>
            <person name="Pallen M.J."/>
        </authorList>
    </citation>
    <scope>NUCLEOTIDE SEQUENCE</scope>
    <source>
        <strain evidence="7">21143</strain>
    </source>
</reference>
<keyword evidence="2 5" id="KW-0812">Transmembrane</keyword>
<evidence type="ECO:0000256" key="2">
    <source>
        <dbReference type="ARBA" id="ARBA00022692"/>
    </source>
</evidence>
<dbReference type="EMBL" id="DVKT01000025">
    <property type="protein sequence ID" value="HIT39082.1"/>
    <property type="molecule type" value="Genomic_DNA"/>
</dbReference>
<gene>
    <name evidence="7" type="ORF">IAD06_03465</name>
</gene>
<dbReference type="Proteomes" id="UP000886722">
    <property type="component" value="Unassembled WGS sequence"/>
</dbReference>
<dbReference type="InterPro" id="IPR051423">
    <property type="entry name" value="CD225/Dispanin"/>
</dbReference>
<proteinExistence type="predicted"/>
<evidence type="ECO:0000256" key="3">
    <source>
        <dbReference type="ARBA" id="ARBA00022989"/>
    </source>
</evidence>
<dbReference type="PANTHER" id="PTHR14948">
    <property type="entry name" value="NG5"/>
    <property type="match status" value="1"/>
</dbReference>
<evidence type="ECO:0000256" key="1">
    <source>
        <dbReference type="ARBA" id="ARBA00004370"/>
    </source>
</evidence>
<evidence type="ECO:0000259" key="6">
    <source>
        <dbReference type="Pfam" id="PF14237"/>
    </source>
</evidence>
<evidence type="ECO:0000313" key="7">
    <source>
        <dbReference type="EMBL" id="HIT39082.1"/>
    </source>
</evidence>
<comment type="caution">
    <text evidence="7">The sequence shown here is derived from an EMBL/GenBank/DDBJ whole genome shotgun (WGS) entry which is preliminary data.</text>
</comment>
<protein>
    <submittedName>
        <fullName evidence="7">CD225/dispanin family protein</fullName>
    </submittedName>
</protein>
<feature type="domain" description="GYF" evidence="6">
    <location>
        <begin position="3"/>
        <end position="48"/>
    </location>
</feature>